<comment type="domain">
    <text evidence="9">The two conserved Cys that bind zinc constitute the zinc-hook, which separates the large intramolecular coiled coil regions. The 2 Cys residues coordinate one molecule of zinc with the help of the 2 Cys residues of the zinc-hook of another Rad50 molecule, thereby forming a V-shaped homodimer.</text>
</comment>
<keyword evidence="7 9" id="KW-0175">Coiled coil</keyword>
<keyword evidence="8 9" id="KW-0234">DNA repair</keyword>
<feature type="coiled-coil region" evidence="9">
    <location>
        <begin position="455"/>
        <end position="527"/>
    </location>
</feature>
<protein>
    <recommendedName>
        <fullName evidence="9">DNA double-strand break repair Rad50 ATPase</fullName>
    </recommendedName>
</protein>
<comment type="similarity">
    <text evidence="9">Belongs to the SMC family. RAD50 subfamily.</text>
</comment>
<dbReference type="SUPFAM" id="SSF52540">
    <property type="entry name" value="P-loop containing nucleoside triphosphate hydrolases"/>
    <property type="match status" value="2"/>
</dbReference>
<dbReference type="Proteomes" id="UP000825123">
    <property type="component" value="Chromosome"/>
</dbReference>
<dbReference type="InterPro" id="IPR022982">
    <property type="entry name" value="Rad50_ATPase_archaeal"/>
</dbReference>
<evidence type="ECO:0000313" key="13">
    <source>
        <dbReference type="Proteomes" id="UP000825123"/>
    </source>
</evidence>
<evidence type="ECO:0000313" key="12">
    <source>
        <dbReference type="EMBL" id="BCU69230.1"/>
    </source>
</evidence>
<dbReference type="EMBL" id="AP024597">
    <property type="protein sequence ID" value="BCU69230.1"/>
    <property type="molecule type" value="Genomic_DNA"/>
</dbReference>
<dbReference type="SUPFAM" id="SSF75712">
    <property type="entry name" value="Rad50 coiled-coil Zn hook"/>
    <property type="match status" value="1"/>
</dbReference>
<dbReference type="RefSeq" id="WP_221289281.1">
    <property type="nucleotide sequence ID" value="NZ_AP024597.1"/>
</dbReference>
<evidence type="ECO:0000256" key="9">
    <source>
        <dbReference type="HAMAP-Rule" id="MF_00449"/>
    </source>
</evidence>
<feature type="binding site" evidence="9 10">
    <location>
        <position position="439"/>
    </location>
    <ligand>
        <name>Zn(2+)</name>
        <dbReference type="ChEBI" id="CHEBI:29105"/>
    </ligand>
</feature>
<keyword evidence="3 9" id="KW-0227">DNA damage</keyword>
<organism evidence="12 13">
    <name type="scientific">Stygiolobus caldivivus</name>
    <dbReference type="NCBI Taxonomy" id="2824673"/>
    <lineage>
        <taxon>Archaea</taxon>
        <taxon>Thermoproteota</taxon>
        <taxon>Thermoprotei</taxon>
        <taxon>Sulfolobales</taxon>
        <taxon>Sulfolobaceae</taxon>
        <taxon>Stygiolobus</taxon>
    </lineage>
</organism>
<dbReference type="InterPro" id="IPR038729">
    <property type="entry name" value="Rad50/SbcC_AAA"/>
</dbReference>
<evidence type="ECO:0000256" key="2">
    <source>
        <dbReference type="ARBA" id="ARBA00022741"/>
    </source>
</evidence>
<keyword evidence="6 9" id="KW-0067">ATP-binding</keyword>
<feature type="coiled-coil region" evidence="9">
    <location>
        <begin position="559"/>
        <end position="740"/>
    </location>
</feature>
<feature type="domain" description="Zinc-hook" evidence="11">
    <location>
        <begin position="385"/>
        <end position="491"/>
    </location>
</feature>
<proteinExistence type="inferred from homology"/>
<comment type="subunit">
    <text evidence="9">Homodimer. Forms a heterotetramer composed of two Mre11 subunits and two Rad50 subunits.</text>
</comment>
<dbReference type="InterPro" id="IPR003959">
    <property type="entry name" value="ATPase_AAA_core"/>
</dbReference>
<dbReference type="HAMAP" id="MF_00449">
    <property type="entry name" value="RAD50"/>
    <property type="match status" value="1"/>
</dbReference>
<feature type="binding site" evidence="9">
    <location>
        <position position="138"/>
    </location>
    <ligand>
        <name>ATP</name>
        <dbReference type="ChEBI" id="CHEBI:30616"/>
    </ligand>
</feature>
<evidence type="ECO:0000256" key="7">
    <source>
        <dbReference type="ARBA" id="ARBA00023054"/>
    </source>
</evidence>
<feature type="coiled-coil region" evidence="9">
    <location>
        <begin position="141"/>
        <end position="264"/>
    </location>
</feature>
<evidence type="ECO:0000256" key="3">
    <source>
        <dbReference type="ARBA" id="ARBA00022763"/>
    </source>
</evidence>
<dbReference type="Gene3D" id="1.10.287.510">
    <property type="entry name" value="Helix hairpin bin"/>
    <property type="match status" value="1"/>
</dbReference>
<feature type="binding site" evidence="9 10">
    <location>
        <position position="442"/>
    </location>
    <ligand>
        <name>Zn(2+)</name>
        <dbReference type="ChEBI" id="CHEBI:29105"/>
    </ligand>
</feature>
<keyword evidence="1 9" id="KW-0479">Metal-binding</keyword>
<dbReference type="InterPro" id="IPR027417">
    <property type="entry name" value="P-loop_NTPase"/>
</dbReference>
<name>A0A8D5U531_9CREN</name>
<keyword evidence="2 9" id="KW-0547">Nucleotide-binding</keyword>
<evidence type="ECO:0000259" key="11">
    <source>
        <dbReference type="PROSITE" id="PS51131"/>
    </source>
</evidence>
<dbReference type="GeneID" id="66162281"/>
<dbReference type="KEGG" id="csty:KN1_05270"/>
<keyword evidence="5 9" id="KW-0862">Zinc</keyword>
<dbReference type="PANTHER" id="PTHR32114">
    <property type="entry name" value="ABC TRANSPORTER ABCH.3"/>
    <property type="match status" value="1"/>
</dbReference>
<sequence length="898" mass="104648">MIEIRKVKLENFLSHERSEVTFSPGINVIIGHNGAGKSSIIDAIYFSLFREPVRKISLEELIRKGAKDASVELLVEVDNRSYLISRNIKGGIVDTLSELVPNKYSKTIARGAKEVNEHVYKLLGANEDVFSSTLFIGQGKIEEVFDNLSEIMEKILKLERMNKLRETNGPIHSLIKEIEGELKVIEEKKKRQKELEHGIEESKKKVEEEEKALHEKTKEKEEIEIRIKEKKEEINSIEDKRNKLISLTNQKSRYENETSNIREKLKERPLLEKKRDDLQNYIKDEEPLNEKLKAISETLTLLDQINQSDKLIQKLREELSKKKSDLEEKKKLEEKERRYRELDMRKNELEEKEKQYISKTAELRRDKIALEEKERKLKEFKDIDTSELEDKIKKIKEELEEKRRQIEGINSRKGEIEGEIKQLLNIKQNLQTFNKSNKCPVCGRDLSEHDRTRIDIEIEQKVKELSAKKLELNKEYQNINVLIRQLEQLLDRTEKELKEALRHKAQLDALKSDIQHLQDEISDLEKEVSELTPLHEEFKKVSDELKILVDYHNRYLKVSSVSEEEVARLEDELQKEVVERDRRQENLKKILKDKGLPTDKKELIALGEEIENKLKEIKKKKDELSNIQSKLAILESEESRLLNLENELKEIERQIKELNFREEDYALAKQELDELQREYTNLTTEIGRLSGEITILKTNIEKNNQELNEIKKELEKEEKLINAKKKLEKLRDVLNEKNLQAFLKNNAKSSIENNLVSILSKFDLSYRALELNFDKAGSKGKNKVSSIIVFNDKGEEVSVNALSGGERTSIALALRLAIARSLMKGAGILILDEPTVNLDEYRKRELIDIIRSSLEIVNQIILVTHDEELMEAGDYVLKLEKRGGISKVEVVSNNQQAL</sequence>
<dbReference type="PROSITE" id="PS51131">
    <property type="entry name" value="ZN_HOOK"/>
    <property type="match status" value="1"/>
</dbReference>
<dbReference type="GO" id="GO:0006302">
    <property type="term" value="P:double-strand break repair"/>
    <property type="evidence" value="ECO:0007669"/>
    <property type="project" value="UniProtKB-UniRule"/>
</dbReference>
<comment type="caution">
    <text evidence="9">Lacks conserved residue(s) required for the propagation of feature annotation.</text>
</comment>
<evidence type="ECO:0000256" key="6">
    <source>
        <dbReference type="ARBA" id="ARBA00022840"/>
    </source>
</evidence>
<comment type="cofactor">
    <cofactor evidence="9">
        <name>Zn(2+)</name>
        <dbReference type="ChEBI" id="CHEBI:29105"/>
    </cofactor>
    <text evidence="9">Binds 1 zinc ion per homodimer.</text>
</comment>
<dbReference type="Pfam" id="PF13476">
    <property type="entry name" value="AAA_23"/>
    <property type="match status" value="1"/>
</dbReference>
<dbReference type="Gene3D" id="3.40.50.300">
    <property type="entry name" value="P-loop containing nucleotide triphosphate hydrolases"/>
    <property type="match status" value="2"/>
</dbReference>
<dbReference type="GO" id="GO:0016887">
    <property type="term" value="F:ATP hydrolysis activity"/>
    <property type="evidence" value="ECO:0007669"/>
    <property type="project" value="UniProtKB-UniRule"/>
</dbReference>
<reference evidence="12 13" key="1">
    <citation type="submission" date="2021-04" db="EMBL/GenBank/DDBJ databases">
        <title>Complete genome sequence of Stygiolobus sp. KN-1.</title>
        <authorList>
            <person name="Nakamura K."/>
            <person name="Sakai H."/>
            <person name="Kurosawa N."/>
        </authorList>
    </citation>
    <scope>NUCLEOTIDE SEQUENCE [LARGE SCALE GENOMIC DNA]</scope>
    <source>
        <strain evidence="12 13">KN-1</strain>
    </source>
</reference>
<dbReference type="GO" id="GO:0005524">
    <property type="term" value="F:ATP binding"/>
    <property type="evidence" value="ECO:0007669"/>
    <property type="project" value="UniProtKB-UniRule"/>
</dbReference>
<dbReference type="Pfam" id="PF13304">
    <property type="entry name" value="AAA_21"/>
    <property type="match status" value="1"/>
</dbReference>
<evidence type="ECO:0000256" key="8">
    <source>
        <dbReference type="ARBA" id="ARBA00023204"/>
    </source>
</evidence>
<gene>
    <name evidence="9" type="primary">rad50</name>
    <name evidence="12" type="ORF">KN1_05270</name>
</gene>
<evidence type="ECO:0000256" key="4">
    <source>
        <dbReference type="ARBA" id="ARBA00022801"/>
    </source>
</evidence>
<keyword evidence="4 9" id="KW-0378">Hydrolase</keyword>
<dbReference type="AlphaFoldDB" id="A0A8D5U531"/>
<accession>A0A8D5U531</accession>
<dbReference type="InterPro" id="IPR013134">
    <property type="entry name" value="Zn_hook_RAD50"/>
</dbReference>
<feature type="coiled-coil region" evidence="9">
    <location>
        <begin position="305"/>
        <end position="419"/>
    </location>
</feature>
<comment type="function">
    <text evidence="9">Part of the Rad50/Mre11 complex, which is involved in the early steps of DNA double-strand break (DSB) repair. The complex may facilitate opening of the processed DNA ends to aid in the recruitment of HerA and NurA. Rad50 controls the balance between DNA end bridging and DNA resection via ATP-dependent structural rearrangements of the Rad50/Mre11 complex.</text>
</comment>
<evidence type="ECO:0000256" key="10">
    <source>
        <dbReference type="PROSITE-ProRule" id="PRU00471"/>
    </source>
</evidence>
<dbReference type="GO" id="GO:0008270">
    <property type="term" value="F:zinc ion binding"/>
    <property type="evidence" value="ECO:0007669"/>
    <property type="project" value="UniProtKB-UniRule"/>
</dbReference>
<dbReference type="PANTHER" id="PTHR32114:SF2">
    <property type="entry name" value="ABC TRANSPORTER ABCH.3"/>
    <property type="match status" value="1"/>
</dbReference>
<keyword evidence="13" id="KW-1185">Reference proteome</keyword>
<feature type="binding site" evidence="9">
    <location>
        <begin position="33"/>
        <end position="39"/>
    </location>
    <ligand>
        <name>ATP</name>
        <dbReference type="ChEBI" id="CHEBI:30616"/>
    </ligand>
</feature>
<evidence type="ECO:0000256" key="5">
    <source>
        <dbReference type="ARBA" id="ARBA00022833"/>
    </source>
</evidence>
<evidence type="ECO:0000256" key="1">
    <source>
        <dbReference type="ARBA" id="ARBA00022723"/>
    </source>
</evidence>